<gene>
    <name evidence="1" type="ORF">TPAS_547</name>
</gene>
<evidence type="ECO:0000313" key="2">
    <source>
        <dbReference type="Proteomes" id="UP000195985"/>
    </source>
</evidence>
<proteinExistence type="predicted"/>
<evidence type="ECO:0000313" key="1">
    <source>
        <dbReference type="EMBL" id="SLM50875.1"/>
    </source>
</evidence>
<dbReference type="EMBL" id="FWEY01000001">
    <property type="protein sequence ID" value="SLM50875.1"/>
    <property type="molecule type" value="Genomic_DNA"/>
</dbReference>
<name>A0A1W1ID01_9LACT</name>
<dbReference type="AlphaFoldDB" id="A0A1W1ID01"/>
<reference evidence="2" key="1">
    <citation type="submission" date="2016-04" db="EMBL/GenBank/DDBJ databases">
        <authorList>
            <person name="Strepis N."/>
        </authorList>
    </citation>
    <scope>NUCLEOTIDE SEQUENCE [LARGE SCALE GENOMIC DNA]</scope>
</reference>
<protein>
    <submittedName>
        <fullName evidence="1">Uncharacterized protein</fullName>
    </submittedName>
</protein>
<dbReference type="Proteomes" id="UP000195985">
    <property type="component" value="Unassembled WGS sequence"/>
</dbReference>
<organism evidence="1 2">
    <name type="scientific">Trichococcus pasteurii</name>
    <dbReference type="NCBI Taxonomy" id="43064"/>
    <lineage>
        <taxon>Bacteria</taxon>
        <taxon>Bacillati</taxon>
        <taxon>Bacillota</taxon>
        <taxon>Bacilli</taxon>
        <taxon>Lactobacillales</taxon>
        <taxon>Carnobacteriaceae</taxon>
        <taxon>Trichococcus</taxon>
    </lineage>
</organism>
<dbReference type="RefSeq" id="WP_086941745.1">
    <property type="nucleotide sequence ID" value="NZ_FONM01000003.1"/>
</dbReference>
<keyword evidence="2" id="KW-1185">Reference proteome</keyword>
<dbReference type="STRING" id="43064.SAMN04488086_10334"/>
<accession>A0A1W1ID01</accession>
<sequence>MGKIKKAYLEEVGAVDAVIESLSSALQSDDTEFEIITDEGQPNERSEWINREAFLEFMIEHAINILSGSVGYLFQDDEKNAKK</sequence>